<organism evidence="1 2">
    <name type="scientific">Mesorhizobium amorphae CCNWGS0123</name>
    <dbReference type="NCBI Taxonomy" id="1082933"/>
    <lineage>
        <taxon>Bacteria</taxon>
        <taxon>Pseudomonadati</taxon>
        <taxon>Pseudomonadota</taxon>
        <taxon>Alphaproteobacteria</taxon>
        <taxon>Hyphomicrobiales</taxon>
        <taxon>Phyllobacteriaceae</taxon>
        <taxon>Mesorhizobium</taxon>
    </lineage>
</organism>
<proteinExistence type="predicted"/>
<evidence type="ECO:0000313" key="1">
    <source>
        <dbReference type="EMBL" id="EHH13977.1"/>
    </source>
</evidence>
<protein>
    <submittedName>
        <fullName evidence="1">Uncharacterized protein</fullName>
    </submittedName>
</protein>
<dbReference type="Proteomes" id="UP000002949">
    <property type="component" value="Unassembled WGS sequence"/>
</dbReference>
<dbReference type="AlphaFoldDB" id="G6Y2L6"/>
<gene>
    <name evidence="1" type="ORF">MEA186_00786</name>
</gene>
<keyword evidence="2" id="KW-1185">Reference proteome</keyword>
<sequence length="87" mass="9746">MSARRAELVRVAQPERARGIGIEHSTVHRRGLDFHRGFLKRGNRRSGLSAAGRPHTDEISQDLGPMDVSLLVYFAQVMILIETRPIA</sequence>
<name>G6Y2L6_9HYPH</name>
<dbReference type="EMBL" id="AGSN01000010">
    <property type="protein sequence ID" value="EHH13977.1"/>
    <property type="molecule type" value="Genomic_DNA"/>
</dbReference>
<dbReference type="KEGG" id="mamo:A6B35_31925"/>
<reference evidence="1 2" key="1">
    <citation type="journal article" date="2012" name="J. Bacteriol.">
        <title>Draft Genome Sequence of Plant Growth-Promoting Rhizobium Mesorhizobium amorphae, Isolated from Zinc-Lead Mine Tailings.</title>
        <authorList>
            <person name="Hao X."/>
            <person name="Lin Y."/>
            <person name="Johnstone L."/>
            <person name="Baltrus D.A."/>
            <person name="Miller S.J."/>
            <person name="Wei G."/>
            <person name="Rensing C."/>
        </authorList>
    </citation>
    <scope>NUCLEOTIDE SEQUENCE [LARGE SCALE GENOMIC DNA]</scope>
    <source>
        <strain evidence="1 2">CCNWGS0123</strain>
    </source>
</reference>
<accession>G6Y2L6</accession>
<evidence type="ECO:0000313" key="2">
    <source>
        <dbReference type="Proteomes" id="UP000002949"/>
    </source>
</evidence>